<evidence type="ECO:0000256" key="2">
    <source>
        <dbReference type="ARBA" id="ARBA00022448"/>
    </source>
</evidence>
<evidence type="ECO:0000256" key="3">
    <source>
        <dbReference type="ARBA" id="ARBA00022692"/>
    </source>
</evidence>
<dbReference type="GO" id="GO:0016020">
    <property type="term" value="C:membrane"/>
    <property type="evidence" value="ECO:0007669"/>
    <property type="project" value="UniProtKB-SubCell"/>
</dbReference>
<dbReference type="SUPFAM" id="SSF53850">
    <property type="entry name" value="Periplasmic binding protein-like II"/>
    <property type="match status" value="1"/>
</dbReference>
<evidence type="ECO:0000256" key="6">
    <source>
        <dbReference type="ARBA" id="ARBA00023136"/>
    </source>
</evidence>
<dbReference type="Proteomes" id="UP000504607">
    <property type="component" value="Unplaced"/>
</dbReference>
<keyword evidence="8" id="KW-0325">Glycoprotein</keyword>
<keyword evidence="5" id="KW-0406">Ion transport</keyword>
<keyword evidence="10" id="KW-0407">Ion channel</keyword>
<keyword evidence="2" id="KW-0813">Transport</keyword>
<feature type="transmembrane region" description="Helical" evidence="12">
    <location>
        <begin position="180"/>
        <end position="203"/>
    </location>
</feature>
<evidence type="ECO:0000256" key="9">
    <source>
        <dbReference type="ARBA" id="ARBA00023286"/>
    </source>
</evidence>
<dbReference type="Gene3D" id="1.10.287.70">
    <property type="match status" value="1"/>
</dbReference>
<evidence type="ECO:0000256" key="12">
    <source>
        <dbReference type="SAM" id="Phobius"/>
    </source>
</evidence>
<evidence type="ECO:0000256" key="7">
    <source>
        <dbReference type="ARBA" id="ARBA00023170"/>
    </source>
</evidence>
<keyword evidence="3 12" id="KW-0812">Transmembrane</keyword>
<dbReference type="PANTHER" id="PTHR18966">
    <property type="entry name" value="IONOTROPIC GLUTAMATE RECEPTOR"/>
    <property type="match status" value="1"/>
</dbReference>
<dbReference type="OrthoDB" id="785832at2759"/>
<dbReference type="InParanoid" id="A0A6I9QPJ9"/>
<dbReference type="RefSeq" id="XP_010911421.1">
    <property type="nucleotide sequence ID" value="XM_010913119.1"/>
</dbReference>
<feature type="non-terminal residue" evidence="15">
    <location>
        <position position="1"/>
    </location>
</feature>
<protein>
    <submittedName>
        <fullName evidence="15">Glutamate receptor 3.2-like</fullName>
    </submittedName>
</protein>
<gene>
    <name evidence="15" type="primary">LOC105037457</name>
</gene>
<sequence>MLNSYYTRTLVIPWLFAVLILTSSYTATLSSIMTVQKLEPMVDNGRVGCNGDSFVVKYLQDVLGYKEKMIVKLGAEENYPKAFESGNITAAYLEIPYLRLFLSRHDGYTVYGETHRLGGFGFAFQKGSPIAADISEAILELAEDGIMKQLEKKWFFFSLSNCPSPDNNDSKTDSLSLDHFWQLFLFTGGTSTTVFLLFVARLLQRRLTSHQQADESPRERFRRLWRSLISKIKKIWRSMMFWGKNEAQLSSLPITSAQEENGISTGSGRINNVESESHDNDLMDAEPPHHG</sequence>
<evidence type="ECO:0000313" key="14">
    <source>
        <dbReference type="Proteomes" id="UP000504607"/>
    </source>
</evidence>
<dbReference type="InterPro" id="IPR001320">
    <property type="entry name" value="Iontro_rcpt_C"/>
</dbReference>
<evidence type="ECO:0000256" key="11">
    <source>
        <dbReference type="SAM" id="MobiDB-lite"/>
    </source>
</evidence>
<keyword evidence="9" id="KW-1071">Ligand-gated ion channel</keyword>
<proteinExistence type="predicted"/>
<evidence type="ECO:0000256" key="8">
    <source>
        <dbReference type="ARBA" id="ARBA00023180"/>
    </source>
</evidence>
<reference evidence="15" key="1">
    <citation type="submission" date="2025-08" db="UniProtKB">
        <authorList>
            <consortium name="RefSeq"/>
        </authorList>
    </citation>
    <scope>IDENTIFICATION</scope>
</reference>
<organism evidence="14 15">
    <name type="scientific">Elaeis guineensis var. tenera</name>
    <name type="common">Oil palm</name>
    <dbReference type="NCBI Taxonomy" id="51953"/>
    <lineage>
        <taxon>Eukaryota</taxon>
        <taxon>Viridiplantae</taxon>
        <taxon>Streptophyta</taxon>
        <taxon>Embryophyta</taxon>
        <taxon>Tracheophyta</taxon>
        <taxon>Spermatophyta</taxon>
        <taxon>Magnoliopsida</taxon>
        <taxon>Liliopsida</taxon>
        <taxon>Arecaceae</taxon>
        <taxon>Arecoideae</taxon>
        <taxon>Cocoseae</taxon>
        <taxon>Elaeidinae</taxon>
        <taxon>Elaeis</taxon>
    </lineage>
</organism>
<dbReference type="GO" id="GO:0015276">
    <property type="term" value="F:ligand-gated monoatomic ion channel activity"/>
    <property type="evidence" value="ECO:0007669"/>
    <property type="project" value="InterPro"/>
</dbReference>
<dbReference type="SMART" id="SM00079">
    <property type="entry name" value="PBPe"/>
    <property type="match status" value="1"/>
</dbReference>
<feature type="compositionally biased region" description="Polar residues" evidence="11">
    <location>
        <begin position="259"/>
        <end position="274"/>
    </location>
</feature>
<evidence type="ECO:0000259" key="13">
    <source>
        <dbReference type="SMART" id="SM00079"/>
    </source>
</evidence>
<feature type="region of interest" description="Disordered" evidence="11">
    <location>
        <begin position="259"/>
        <end position="291"/>
    </location>
</feature>
<feature type="domain" description="Ionotropic glutamate receptor C-terminal" evidence="13">
    <location>
        <begin position="9"/>
        <end position="157"/>
    </location>
</feature>
<evidence type="ECO:0000313" key="15">
    <source>
        <dbReference type="RefSeq" id="XP_010911421.1"/>
    </source>
</evidence>
<dbReference type="Pfam" id="PF00060">
    <property type="entry name" value="Lig_chan"/>
    <property type="match status" value="1"/>
</dbReference>
<evidence type="ECO:0000256" key="4">
    <source>
        <dbReference type="ARBA" id="ARBA00022989"/>
    </source>
</evidence>
<dbReference type="InterPro" id="IPR015683">
    <property type="entry name" value="Ionotropic_Glu_rcpt"/>
</dbReference>
<evidence type="ECO:0000256" key="5">
    <source>
        <dbReference type="ARBA" id="ARBA00023065"/>
    </source>
</evidence>
<dbReference type="FunCoup" id="A0A6I9QPJ9">
    <property type="interactions" value="15"/>
</dbReference>
<keyword evidence="6 12" id="KW-0472">Membrane</keyword>
<accession>A0A6I9QPJ9</accession>
<evidence type="ECO:0000256" key="10">
    <source>
        <dbReference type="ARBA" id="ARBA00023303"/>
    </source>
</evidence>
<keyword evidence="14" id="KW-1185">Reference proteome</keyword>
<keyword evidence="4 12" id="KW-1133">Transmembrane helix</keyword>
<evidence type="ECO:0000256" key="1">
    <source>
        <dbReference type="ARBA" id="ARBA00004141"/>
    </source>
</evidence>
<feature type="compositionally biased region" description="Basic and acidic residues" evidence="11">
    <location>
        <begin position="275"/>
        <end position="291"/>
    </location>
</feature>
<dbReference type="Gene3D" id="3.40.190.10">
    <property type="entry name" value="Periplasmic binding protein-like II"/>
    <property type="match status" value="2"/>
</dbReference>
<comment type="subcellular location">
    <subcellularLocation>
        <location evidence="1">Membrane</location>
        <topology evidence="1">Multi-pass membrane protein</topology>
    </subcellularLocation>
</comment>
<keyword evidence="7" id="KW-0675">Receptor</keyword>
<dbReference type="AlphaFoldDB" id="A0A6I9QPJ9"/>
<name>A0A6I9QPJ9_ELAGV</name>